<organism evidence="12">
    <name type="scientific">Aureimonas altamirensis</name>
    <dbReference type="NCBI Taxonomy" id="370622"/>
    <lineage>
        <taxon>Bacteria</taxon>
        <taxon>Pseudomonadati</taxon>
        <taxon>Pseudomonadota</taxon>
        <taxon>Alphaproteobacteria</taxon>
        <taxon>Hyphomicrobiales</taxon>
        <taxon>Aurantimonadaceae</taxon>
        <taxon>Aureimonas</taxon>
    </lineage>
</organism>
<dbReference type="AlphaFoldDB" id="A0A0P0YX14"/>
<evidence type="ECO:0000256" key="6">
    <source>
        <dbReference type="ARBA" id="ARBA00022692"/>
    </source>
</evidence>
<evidence type="ECO:0000256" key="1">
    <source>
        <dbReference type="ARBA" id="ARBA00004651"/>
    </source>
</evidence>
<evidence type="ECO:0000256" key="7">
    <source>
        <dbReference type="ARBA" id="ARBA00022989"/>
    </source>
</evidence>
<feature type="transmembrane region" description="Helical" evidence="11">
    <location>
        <begin position="89"/>
        <end position="109"/>
    </location>
</feature>
<dbReference type="GO" id="GO:0022857">
    <property type="term" value="F:transmembrane transporter activity"/>
    <property type="evidence" value="ECO:0007669"/>
    <property type="project" value="InterPro"/>
</dbReference>
<dbReference type="CDD" id="cd06579">
    <property type="entry name" value="TM_PBP1_transp_AraH_like"/>
    <property type="match status" value="1"/>
</dbReference>
<accession>A0A0P0YX14</accession>
<comment type="function">
    <text evidence="9">Part of the ABC transporter complex LsrABCD involved in autoinducer 2 (AI-2) import. Probably responsible for the translocation of the substrate across the membrane.</text>
</comment>
<dbReference type="RefSeq" id="WP_060602525.1">
    <property type="nucleotide sequence ID" value="NZ_BBWQ01000009.1"/>
</dbReference>
<feature type="transmembrane region" description="Helical" evidence="11">
    <location>
        <begin position="265"/>
        <end position="284"/>
    </location>
</feature>
<keyword evidence="5" id="KW-0997">Cell inner membrane</keyword>
<evidence type="ECO:0000256" key="5">
    <source>
        <dbReference type="ARBA" id="ARBA00022519"/>
    </source>
</evidence>
<evidence type="ECO:0000256" key="10">
    <source>
        <dbReference type="ARBA" id="ARBA00039381"/>
    </source>
</evidence>
<keyword evidence="7 11" id="KW-1133">Transmembrane helix</keyword>
<dbReference type="GO" id="GO:0005886">
    <property type="term" value="C:plasma membrane"/>
    <property type="evidence" value="ECO:0007669"/>
    <property type="project" value="UniProtKB-SubCell"/>
</dbReference>
<dbReference type="Pfam" id="PF02653">
    <property type="entry name" value="BPD_transp_2"/>
    <property type="match status" value="1"/>
</dbReference>
<name>A0A0P0YX14_9HYPH</name>
<comment type="subunit">
    <text evidence="2">The complex is composed of two ATP-binding proteins (LsrA), two transmembrane proteins (LsrC and LsrD) and a solute-binding protein (LsrB).</text>
</comment>
<reference evidence="12" key="1">
    <citation type="journal article" date="2015" name="Proc. Natl. Acad. Sci. U.S.A.">
        <title>Bacterial clade with the ribosomal RNA operon on a small plasmid rather than the chromosome.</title>
        <authorList>
            <person name="Anda M."/>
            <person name="Ohtsubo Y."/>
            <person name="Okubo T."/>
            <person name="Sugawara M."/>
            <person name="Nagata Y."/>
            <person name="Tsuda M."/>
            <person name="Minamisawa K."/>
            <person name="Mitsui H."/>
        </authorList>
    </citation>
    <scope>NUCLEOTIDE SEQUENCE</scope>
    <source>
        <strain evidence="12">DSM 21988</strain>
    </source>
</reference>
<evidence type="ECO:0000256" key="8">
    <source>
        <dbReference type="ARBA" id="ARBA00023136"/>
    </source>
</evidence>
<feature type="transmembrane region" description="Helical" evidence="11">
    <location>
        <begin position="116"/>
        <end position="136"/>
    </location>
</feature>
<evidence type="ECO:0000256" key="11">
    <source>
        <dbReference type="SAM" id="Phobius"/>
    </source>
</evidence>
<keyword evidence="6 11" id="KW-0812">Transmembrane</keyword>
<dbReference type="PANTHER" id="PTHR32196:SF71">
    <property type="entry name" value="AUTOINDUCER 2 IMPORT SYSTEM PERMEASE PROTEIN LSRD"/>
    <property type="match status" value="1"/>
</dbReference>
<evidence type="ECO:0000256" key="3">
    <source>
        <dbReference type="ARBA" id="ARBA00022448"/>
    </source>
</evidence>
<feature type="transmembrane region" description="Helical" evidence="11">
    <location>
        <begin position="66"/>
        <end position="83"/>
    </location>
</feature>
<dbReference type="InterPro" id="IPR001851">
    <property type="entry name" value="ABC_transp_permease"/>
</dbReference>
<dbReference type="EMBL" id="LC066371">
    <property type="protein sequence ID" value="BAT25963.1"/>
    <property type="molecule type" value="Genomic_DNA"/>
</dbReference>
<proteinExistence type="predicted"/>
<evidence type="ECO:0000256" key="9">
    <source>
        <dbReference type="ARBA" id="ARBA00025439"/>
    </source>
</evidence>
<comment type="subcellular location">
    <subcellularLocation>
        <location evidence="1">Cell membrane</location>
        <topology evidence="1">Multi-pass membrane protein</topology>
    </subcellularLocation>
</comment>
<evidence type="ECO:0000256" key="2">
    <source>
        <dbReference type="ARBA" id="ARBA00011262"/>
    </source>
</evidence>
<feature type="transmembrane region" description="Helical" evidence="11">
    <location>
        <begin position="238"/>
        <end position="258"/>
    </location>
</feature>
<evidence type="ECO:0000313" key="12">
    <source>
        <dbReference type="EMBL" id="BAT25963.1"/>
    </source>
</evidence>
<feature type="transmembrane region" description="Helical" evidence="11">
    <location>
        <begin position="156"/>
        <end position="179"/>
    </location>
</feature>
<protein>
    <recommendedName>
        <fullName evidence="10">Autoinducer 2 import system permease protein LsrD</fullName>
    </recommendedName>
</protein>
<keyword evidence="4" id="KW-1003">Cell membrane</keyword>
<feature type="transmembrane region" description="Helical" evidence="11">
    <location>
        <begin position="290"/>
        <end position="311"/>
    </location>
</feature>
<evidence type="ECO:0000256" key="4">
    <source>
        <dbReference type="ARBA" id="ARBA00022475"/>
    </source>
</evidence>
<dbReference type="PANTHER" id="PTHR32196">
    <property type="entry name" value="ABC TRANSPORTER PERMEASE PROTEIN YPHD-RELATED-RELATED"/>
    <property type="match status" value="1"/>
</dbReference>
<keyword evidence="3" id="KW-0813">Transport</keyword>
<feature type="transmembrane region" description="Helical" evidence="11">
    <location>
        <begin position="210"/>
        <end position="232"/>
    </location>
</feature>
<keyword evidence="8 11" id="KW-0472">Membrane</keyword>
<sequence length="315" mass="32081">MIRSRDFTLYLLAGLWLAAIAILAVMQPGALALSTVTTVLQFSTILALVALGQAMVILCGGAGIDLSVGGTMSLTAILSMMAVDAGMPGWLLVPACVAMGGVLGLANGLIVTRLGILPLIGTLGTFYIYSGTALAITSGANIGNVPAGLTVWGRGILGGLPLPFLTLALPLFLIAGAILRFTSWGRWIYAAGFNERSARLVGIPVDRLRLAAYVASGALAGTAALVSLAWLGSARPNIGQNLELTSLTAAMLGGIAIFGGRGGVIGVLAAVLLLVTVQTGLLLINVNSIWQLGIVGALLVAVLLVDTLAIVRRTS</sequence>